<dbReference type="GO" id="GO:0005886">
    <property type="term" value="C:plasma membrane"/>
    <property type="evidence" value="ECO:0007669"/>
    <property type="project" value="UniProtKB-SubCell"/>
</dbReference>
<dbReference type="SMART" id="SM00155">
    <property type="entry name" value="PLDc"/>
    <property type="match status" value="2"/>
</dbReference>
<keyword evidence="6" id="KW-0677">Repeat</keyword>
<dbReference type="Pfam" id="PF13091">
    <property type="entry name" value="PLDc_2"/>
    <property type="match status" value="2"/>
</dbReference>
<keyword evidence="11" id="KW-1208">Phospholipid metabolism</keyword>
<feature type="transmembrane region" description="Helical" evidence="13">
    <location>
        <begin position="7"/>
        <end position="28"/>
    </location>
</feature>
<evidence type="ECO:0000256" key="12">
    <source>
        <dbReference type="NCBIfam" id="TIGR04265"/>
    </source>
</evidence>
<keyword evidence="16" id="KW-1185">Reference proteome</keyword>
<keyword evidence="8" id="KW-0443">Lipid metabolism</keyword>
<keyword evidence="5 13" id="KW-0812">Transmembrane</keyword>
<evidence type="ECO:0000313" key="16">
    <source>
        <dbReference type="Proteomes" id="UP000199400"/>
    </source>
</evidence>
<dbReference type="PANTHER" id="PTHR21248">
    <property type="entry name" value="CARDIOLIPIN SYNTHASE"/>
    <property type="match status" value="1"/>
</dbReference>
<evidence type="ECO:0000256" key="8">
    <source>
        <dbReference type="ARBA" id="ARBA00023098"/>
    </source>
</evidence>
<dbReference type="EC" id="2.7.8.-" evidence="12"/>
<dbReference type="GO" id="GO:0032049">
    <property type="term" value="P:cardiolipin biosynthetic process"/>
    <property type="evidence" value="ECO:0007669"/>
    <property type="project" value="UniProtKB-UniRule"/>
</dbReference>
<feature type="domain" description="PLD phosphodiesterase" evidence="14">
    <location>
        <begin position="402"/>
        <end position="429"/>
    </location>
</feature>
<evidence type="ECO:0000256" key="13">
    <source>
        <dbReference type="SAM" id="Phobius"/>
    </source>
</evidence>
<dbReference type="RefSeq" id="WP_170136615.1">
    <property type="nucleotide sequence ID" value="NZ_FOMX01000002.1"/>
</dbReference>
<evidence type="ECO:0000256" key="10">
    <source>
        <dbReference type="ARBA" id="ARBA00023209"/>
    </source>
</evidence>
<dbReference type="PANTHER" id="PTHR21248:SF22">
    <property type="entry name" value="PHOSPHOLIPASE D"/>
    <property type="match status" value="1"/>
</dbReference>
<keyword evidence="4" id="KW-0808">Transferase</keyword>
<dbReference type="PROSITE" id="PS50035">
    <property type="entry name" value="PLD"/>
    <property type="match status" value="2"/>
</dbReference>
<dbReference type="NCBIfam" id="TIGR04265">
    <property type="entry name" value="bac_cardiolipin"/>
    <property type="match status" value="1"/>
</dbReference>
<proteinExistence type="predicted"/>
<dbReference type="Pfam" id="PF13396">
    <property type="entry name" value="PLDc_N"/>
    <property type="match status" value="1"/>
</dbReference>
<keyword evidence="3" id="KW-0444">Lipid biosynthesis</keyword>
<evidence type="ECO:0000259" key="14">
    <source>
        <dbReference type="PROSITE" id="PS50035"/>
    </source>
</evidence>
<evidence type="ECO:0000256" key="5">
    <source>
        <dbReference type="ARBA" id="ARBA00022692"/>
    </source>
</evidence>
<dbReference type="InterPro" id="IPR027379">
    <property type="entry name" value="CLS_N"/>
</dbReference>
<dbReference type="InterPro" id="IPR001736">
    <property type="entry name" value="PLipase_D/transphosphatidylase"/>
</dbReference>
<gene>
    <name evidence="15" type="ORF">SAMN02745121_00408</name>
</gene>
<keyword evidence="9 13" id="KW-0472">Membrane</keyword>
<feature type="domain" description="PLD phosphodiesterase" evidence="14">
    <location>
        <begin position="214"/>
        <end position="241"/>
    </location>
</feature>
<protein>
    <recommendedName>
        <fullName evidence="12">Cardiolipin synthase</fullName>
        <ecNumber evidence="12">2.7.8.-</ecNumber>
    </recommendedName>
</protein>
<accession>A0A1I1T0P2</accession>
<dbReference type="EMBL" id="FOMX01000002">
    <property type="protein sequence ID" value="SFD52161.1"/>
    <property type="molecule type" value="Genomic_DNA"/>
</dbReference>
<evidence type="ECO:0000256" key="2">
    <source>
        <dbReference type="ARBA" id="ARBA00022475"/>
    </source>
</evidence>
<keyword evidence="2" id="KW-1003">Cell membrane</keyword>
<comment type="subcellular location">
    <subcellularLocation>
        <location evidence="1">Cell membrane</location>
        <topology evidence="1">Multi-pass membrane protein</topology>
    </subcellularLocation>
</comment>
<dbReference type="CDD" id="cd09110">
    <property type="entry name" value="PLDc_CLS_1"/>
    <property type="match status" value="1"/>
</dbReference>
<dbReference type="SUPFAM" id="SSF56024">
    <property type="entry name" value="Phospholipase D/nuclease"/>
    <property type="match status" value="2"/>
</dbReference>
<dbReference type="InterPro" id="IPR022924">
    <property type="entry name" value="Cardiolipin_synthase"/>
</dbReference>
<dbReference type="CDD" id="cd09112">
    <property type="entry name" value="PLDc_CLS_2"/>
    <property type="match status" value="1"/>
</dbReference>
<dbReference type="Gene3D" id="3.30.870.10">
    <property type="entry name" value="Endonuclease Chain A"/>
    <property type="match status" value="2"/>
</dbReference>
<evidence type="ECO:0000256" key="11">
    <source>
        <dbReference type="ARBA" id="ARBA00023264"/>
    </source>
</evidence>
<dbReference type="InterPro" id="IPR025202">
    <property type="entry name" value="PLD-like_dom"/>
</dbReference>
<evidence type="ECO:0000256" key="3">
    <source>
        <dbReference type="ARBA" id="ARBA00022516"/>
    </source>
</evidence>
<name>A0A1I1T0P2_9BACT</name>
<dbReference type="Proteomes" id="UP000199400">
    <property type="component" value="Unassembled WGS sequence"/>
</dbReference>
<keyword evidence="10" id="KW-0594">Phospholipid biosynthesis</keyword>
<evidence type="ECO:0000256" key="7">
    <source>
        <dbReference type="ARBA" id="ARBA00022989"/>
    </source>
</evidence>
<organism evidence="15 16">
    <name type="scientific">Nannocystis exedens</name>
    <dbReference type="NCBI Taxonomy" id="54"/>
    <lineage>
        <taxon>Bacteria</taxon>
        <taxon>Pseudomonadati</taxon>
        <taxon>Myxococcota</taxon>
        <taxon>Polyangia</taxon>
        <taxon>Nannocystales</taxon>
        <taxon>Nannocystaceae</taxon>
        <taxon>Nannocystis</taxon>
    </lineage>
</organism>
<keyword evidence="7 13" id="KW-1133">Transmembrane helix</keyword>
<dbReference type="STRING" id="54.SAMN02745121_00408"/>
<dbReference type="GO" id="GO:0008808">
    <property type="term" value="F:cardiolipin synthase activity"/>
    <property type="evidence" value="ECO:0007669"/>
    <property type="project" value="UniProtKB-UniRule"/>
</dbReference>
<evidence type="ECO:0000313" key="15">
    <source>
        <dbReference type="EMBL" id="SFD52161.1"/>
    </source>
</evidence>
<sequence>MPEVFTELWFIQLVTVLYVIGITALVLLERRRPSAALAWLLALIFLPLFGLCLYFLLGRAGVRRRRRLRARRSVNPTDVTRGLLPLETPLEELDQPLRGLVALALNSSAAPLRRADSVDLLADPAHAFAAMEAAIAGAKQQIHIAMYIWRDDDTGRRWIDLLCERARAGVEVRLLYDEFGCLGTPRELFERVVTAGGQVLTFGAVRLRYRPLMINFRNHRKIVIVDGDLGFTGGLNVGDEYLGRGLGARPWSDLQVRITGDAVLGLQAIFLEDWLAAHSDDHAEDPAFARQLADLLARPPRHSCGPMLQIVPSGPDLPFIDAIAAQFTAAIASAQERCWIATPYFVPDEPLSLALKTAALRGCDLRLLVPLPRNNDSTLVSLAGASYYDELLAAGCRIYEYLPGMLHAKYLLVDDRVAAIGSANMDVRSFYLNYEVTALFYDRRLTLDLAGVFTKELAQALEVRPETRKQLTLPRRLGEGFARLLSPLL</sequence>
<feature type="transmembrane region" description="Helical" evidence="13">
    <location>
        <begin position="34"/>
        <end position="57"/>
    </location>
</feature>
<reference evidence="16" key="1">
    <citation type="submission" date="2016-10" db="EMBL/GenBank/DDBJ databases">
        <authorList>
            <person name="Varghese N."/>
            <person name="Submissions S."/>
        </authorList>
    </citation>
    <scope>NUCLEOTIDE SEQUENCE [LARGE SCALE GENOMIC DNA]</scope>
    <source>
        <strain evidence="16">ATCC 25963</strain>
    </source>
</reference>
<evidence type="ECO:0000256" key="9">
    <source>
        <dbReference type="ARBA" id="ARBA00023136"/>
    </source>
</evidence>
<evidence type="ECO:0000256" key="1">
    <source>
        <dbReference type="ARBA" id="ARBA00004651"/>
    </source>
</evidence>
<dbReference type="AlphaFoldDB" id="A0A1I1T0P2"/>
<evidence type="ECO:0000256" key="4">
    <source>
        <dbReference type="ARBA" id="ARBA00022679"/>
    </source>
</evidence>
<evidence type="ECO:0000256" key="6">
    <source>
        <dbReference type="ARBA" id="ARBA00022737"/>
    </source>
</evidence>